<dbReference type="InterPro" id="IPR050631">
    <property type="entry name" value="PheA/TfdB_FAD_monoxygenase"/>
</dbReference>
<dbReference type="InterPro" id="IPR002938">
    <property type="entry name" value="FAD-bd"/>
</dbReference>
<sequence>MSSSFESRRPPAATRERDCVIAGGGPAGMVLGYLLARAGLEVTVVEKHRDFFRDFRGDTVHPSTLTLLGELGLRERFLALPVTRLSALDAVVEGQRMTLVDFGVLRGPDDFLVLAPQWDFLDFLAREARRMPGFDLQMGTQAVDLLDGEAAVRGLRVRSAGGEQEIRARLTVAADGRSSLLREAAGLEPAEFGVPIDVLWFSLPKPSDPPPATLAYVSSAGMVLTIDRGETYQSGLIVQKGAFPAIQQAGIAAFRTRLVQAAPVLAEVAGSLTDWEQIKLLTVQINRLPRWHRPGFIAIGDAAHAMSPMFGVGVNYAIQDAVALANVIIPQLRQGTVTERSLTAVQARRQRPVKLMQAIQGRGHRVIARATVGQRVLSPGAVRLLRLGSPVLRLILARLVRDRSAPRTRAEPPR</sequence>
<dbReference type="SUPFAM" id="SSF51905">
    <property type="entry name" value="FAD/NAD(P)-binding domain"/>
    <property type="match status" value="1"/>
</dbReference>
<dbReference type="AlphaFoldDB" id="A0A839FM44"/>
<comment type="caution">
    <text evidence="3">The sequence shown here is derived from an EMBL/GenBank/DDBJ whole genome shotgun (WGS) entry which is preliminary data.</text>
</comment>
<name>A0A839FM44_9MICC</name>
<dbReference type="PANTHER" id="PTHR43476">
    <property type="entry name" value="3-(3-HYDROXY-PHENYL)PROPIONATE/3-HYDROXYCINNAMIC ACID HYDROXYLASE"/>
    <property type="match status" value="1"/>
</dbReference>
<gene>
    <name evidence="3" type="ORF">HNR24_002663</name>
</gene>
<dbReference type="Gene3D" id="3.50.50.60">
    <property type="entry name" value="FAD/NAD(P)-binding domain"/>
    <property type="match status" value="2"/>
</dbReference>
<proteinExistence type="predicted"/>
<dbReference type="EMBL" id="JACJIH010000001">
    <property type="protein sequence ID" value="MBA8922730.1"/>
    <property type="molecule type" value="Genomic_DNA"/>
</dbReference>
<dbReference type="GO" id="GO:0016491">
    <property type="term" value="F:oxidoreductase activity"/>
    <property type="evidence" value="ECO:0007669"/>
    <property type="project" value="UniProtKB-KW"/>
</dbReference>
<evidence type="ECO:0000313" key="4">
    <source>
        <dbReference type="Proteomes" id="UP000546252"/>
    </source>
</evidence>
<protein>
    <submittedName>
        <fullName evidence="3">2-polyprenyl-6-methoxyphenol hydroxylase-like FAD-dependent oxidoreductase</fullName>
    </submittedName>
</protein>
<dbReference type="PANTHER" id="PTHR43476:SF5">
    <property type="entry name" value="FAD-DEPENDENT MONOOXYGENASE"/>
    <property type="match status" value="1"/>
</dbReference>
<dbReference type="InterPro" id="IPR036188">
    <property type="entry name" value="FAD/NAD-bd_sf"/>
</dbReference>
<dbReference type="Proteomes" id="UP000546252">
    <property type="component" value="Unassembled WGS sequence"/>
</dbReference>
<evidence type="ECO:0000259" key="2">
    <source>
        <dbReference type="Pfam" id="PF01494"/>
    </source>
</evidence>
<reference evidence="3 4" key="1">
    <citation type="submission" date="2020-08" db="EMBL/GenBank/DDBJ databases">
        <title>Sequencing the genomes of 1000 actinobacteria strains.</title>
        <authorList>
            <person name="Klenk H.-P."/>
        </authorList>
    </citation>
    <scope>NUCLEOTIDE SEQUENCE [LARGE SCALE GENOMIC DNA]</scope>
    <source>
        <strain evidence="3 4">DSM 19081</strain>
    </source>
</reference>
<dbReference type="PRINTS" id="PR00420">
    <property type="entry name" value="RNGMNOXGNASE"/>
</dbReference>
<evidence type="ECO:0000313" key="3">
    <source>
        <dbReference type="EMBL" id="MBA8922730.1"/>
    </source>
</evidence>
<dbReference type="GO" id="GO:0071949">
    <property type="term" value="F:FAD binding"/>
    <property type="evidence" value="ECO:0007669"/>
    <property type="project" value="InterPro"/>
</dbReference>
<evidence type="ECO:0000256" key="1">
    <source>
        <dbReference type="ARBA" id="ARBA00023002"/>
    </source>
</evidence>
<feature type="domain" description="FAD-binding" evidence="2">
    <location>
        <begin position="18"/>
        <end position="357"/>
    </location>
</feature>
<accession>A0A839FM44</accession>
<keyword evidence="1" id="KW-0560">Oxidoreductase</keyword>
<dbReference type="RefSeq" id="WP_259392460.1">
    <property type="nucleotide sequence ID" value="NZ_BAAAKT010000001.1"/>
</dbReference>
<organism evidence="3 4">
    <name type="scientific">Nesterenkonia jeotgali</name>
    <dbReference type="NCBI Taxonomy" id="317018"/>
    <lineage>
        <taxon>Bacteria</taxon>
        <taxon>Bacillati</taxon>
        <taxon>Actinomycetota</taxon>
        <taxon>Actinomycetes</taxon>
        <taxon>Micrococcales</taxon>
        <taxon>Micrococcaceae</taxon>
        <taxon>Nesterenkonia</taxon>
    </lineage>
</organism>
<dbReference type="Pfam" id="PF01494">
    <property type="entry name" value="FAD_binding_3"/>
    <property type="match status" value="1"/>
</dbReference>